<organism evidence="1 2">
    <name type="scientific">Thalassobaculum litoreum DSM 18839</name>
    <dbReference type="NCBI Taxonomy" id="1123362"/>
    <lineage>
        <taxon>Bacteria</taxon>
        <taxon>Pseudomonadati</taxon>
        <taxon>Pseudomonadota</taxon>
        <taxon>Alphaproteobacteria</taxon>
        <taxon>Rhodospirillales</taxon>
        <taxon>Thalassobaculaceae</taxon>
        <taxon>Thalassobaculum</taxon>
    </lineage>
</organism>
<dbReference type="EMBL" id="FNBW01000003">
    <property type="protein sequence ID" value="SDF39712.1"/>
    <property type="molecule type" value="Genomic_DNA"/>
</dbReference>
<dbReference type="Proteomes" id="UP000198615">
    <property type="component" value="Unassembled WGS sequence"/>
</dbReference>
<accession>A0A8G2BFJ3</accession>
<proteinExistence type="predicted"/>
<dbReference type="RefSeq" id="WP_093148848.1">
    <property type="nucleotide sequence ID" value="NZ_FNBW01000003.1"/>
</dbReference>
<dbReference type="AlphaFoldDB" id="A0A8G2BFJ3"/>
<protein>
    <submittedName>
        <fullName evidence="1">Uncharacterized protein</fullName>
    </submittedName>
</protein>
<comment type="caution">
    <text evidence="1">The sequence shown here is derived from an EMBL/GenBank/DDBJ whole genome shotgun (WGS) entry which is preliminary data.</text>
</comment>
<keyword evidence="2" id="KW-1185">Reference proteome</keyword>
<reference evidence="1 2" key="1">
    <citation type="submission" date="2016-10" db="EMBL/GenBank/DDBJ databases">
        <authorList>
            <person name="Varghese N."/>
            <person name="Submissions S."/>
        </authorList>
    </citation>
    <scope>NUCLEOTIDE SEQUENCE [LARGE SCALE GENOMIC DNA]</scope>
    <source>
        <strain evidence="1 2">DSM 18839</strain>
    </source>
</reference>
<name>A0A8G2BFJ3_9PROT</name>
<evidence type="ECO:0000313" key="2">
    <source>
        <dbReference type="Proteomes" id="UP000198615"/>
    </source>
</evidence>
<gene>
    <name evidence="1" type="ORF">SAMN05660686_01153</name>
</gene>
<sequence>MADLDWTYDSERRLFVVRYFGRVTLEVFLKARAARRSVDAAYGQARVLIDARNADVSELTGEDFKAMEAERGTGFDGIAEPAAALVGSEIDRDIATLWAFYRNRSVPGSTAVFLSEREAVAWLMAYPRG</sequence>
<evidence type="ECO:0000313" key="1">
    <source>
        <dbReference type="EMBL" id="SDF39712.1"/>
    </source>
</evidence>